<proteinExistence type="predicted"/>
<protein>
    <submittedName>
        <fullName evidence="1">DUF2634 domain-containing protein</fullName>
    </submittedName>
</protein>
<evidence type="ECO:0000313" key="2">
    <source>
        <dbReference type="Proteomes" id="UP000886874"/>
    </source>
</evidence>
<dbReference type="SUPFAM" id="SSF160719">
    <property type="entry name" value="gpW/gp25-like"/>
    <property type="match status" value="1"/>
</dbReference>
<comment type="caution">
    <text evidence="1">The sequence shown here is derived from an EMBL/GenBank/DDBJ whole genome shotgun (WGS) entry which is preliminary data.</text>
</comment>
<organism evidence="1 2">
    <name type="scientific">Candidatus Avoscillospira stercorigallinarum</name>
    <dbReference type="NCBI Taxonomy" id="2840708"/>
    <lineage>
        <taxon>Bacteria</taxon>
        <taxon>Bacillati</taxon>
        <taxon>Bacillota</taxon>
        <taxon>Clostridia</taxon>
        <taxon>Eubacteriales</taxon>
        <taxon>Oscillospiraceae</taxon>
        <taxon>Oscillospiraceae incertae sedis</taxon>
        <taxon>Candidatus Avoscillospira</taxon>
    </lineage>
</organism>
<dbReference type="Gene3D" id="3.10.450.40">
    <property type="match status" value="1"/>
</dbReference>
<dbReference type="Proteomes" id="UP000886874">
    <property type="component" value="Unassembled WGS sequence"/>
</dbReference>
<dbReference type="EMBL" id="DVFN01000051">
    <property type="protein sequence ID" value="HIQ69321.1"/>
    <property type="molecule type" value="Genomic_DNA"/>
</dbReference>
<dbReference type="AlphaFoldDB" id="A0A9D1CN19"/>
<reference evidence="1" key="2">
    <citation type="journal article" date="2021" name="PeerJ">
        <title>Extensive microbial diversity within the chicken gut microbiome revealed by metagenomics and culture.</title>
        <authorList>
            <person name="Gilroy R."/>
            <person name="Ravi A."/>
            <person name="Getino M."/>
            <person name="Pursley I."/>
            <person name="Horton D.L."/>
            <person name="Alikhan N.F."/>
            <person name="Baker D."/>
            <person name="Gharbi K."/>
            <person name="Hall N."/>
            <person name="Watson M."/>
            <person name="Adriaenssens E.M."/>
            <person name="Foster-Nyarko E."/>
            <person name="Jarju S."/>
            <person name="Secka A."/>
            <person name="Antonio M."/>
            <person name="Oren A."/>
            <person name="Chaudhuri R.R."/>
            <person name="La Ragione R."/>
            <person name="Hildebrand F."/>
            <person name="Pallen M.J."/>
        </authorList>
    </citation>
    <scope>NUCLEOTIDE SEQUENCE</scope>
    <source>
        <strain evidence="1">ChiSjej2B20-13462</strain>
    </source>
</reference>
<gene>
    <name evidence="1" type="ORF">IAA67_03190</name>
</gene>
<accession>A0A9D1CN19</accession>
<reference evidence="1" key="1">
    <citation type="submission" date="2020-10" db="EMBL/GenBank/DDBJ databases">
        <authorList>
            <person name="Gilroy R."/>
        </authorList>
    </citation>
    <scope>NUCLEOTIDE SEQUENCE</scope>
    <source>
        <strain evidence="1">ChiSjej2B20-13462</strain>
    </source>
</reference>
<sequence length="141" mass="16030">MARALFPIYAVPAGQSTAAPLPIYRDVSWDAEAGRERWSGGNPVIVSGAEAVKSWVWRAIATERYKWAAFSWDYGCELERLVGYPYRADTKRSEAVRYVTEALLVNPYIESCRVYDVTFDGSTLHMRVEYTTPYGRDAIYV</sequence>
<dbReference type="InterPro" id="IPR020288">
    <property type="entry name" value="Sheath_initiator"/>
</dbReference>
<name>A0A9D1CN19_9FIRM</name>
<dbReference type="Pfam" id="PF10934">
    <property type="entry name" value="Sheath_initiator"/>
    <property type="match status" value="1"/>
</dbReference>
<evidence type="ECO:0000313" key="1">
    <source>
        <dbReference type="EMBL" id="HIQ69321.1"/>
    </source>
</evidence>